<protein>
    <submittedName>
        <fullName evidence="1">Uncharacterized protein</fullName>
    </submittedName>
</protein>
<comment type="caution">
    <text evidence="1">The sequence shown here is derived from an EMBL/GenBank/DDBJ whole genome shotgun (WGS) entry which is preliminary data.</text>
</comment>
<name>A0A419PYH0_CLOSI</name>
<dbReference type="Proteomes" id="UP000286415">
    <property type="component" value="Unassembled WGS sequence"/>
</dbReference>
<organism evidence="1 2">
    <name type="scientific">Clonorchis sinensis</name>
    <name type="common">Chinese liver fluke</name>
    <dbReference type="NCBI Taxonomy" id="79923"/>
    <lineage>
        <taxon>Eukaryota</taxon>
        <taxon>Metazoa</taxon>
        <taxon>Spiralia</taxon>
        <taxon>Lophotrochozoa</taxon>
        <taxon>Platyhelminthes</taxon>
        <taxon>Trematoda</taxon>
        <taxon>Digenea</taxon>
        <taxon>Opisthorchiida</taxon>
        <taxon>Opisthorchiata</taxon>
        <taxon>Opisthorchiidae</taxon>
        <taxon>Clonorchis</taxon>
    </lineage>
</organism>
<dbReference type="EMBL" id="NIRI02000013">
    <property type="protein sequence ID" value="KAG5453012.1"/>
    <property type="molecule type" value="Genomic_DNA"/>
</dbReference>
<reference evidence="1 2" key="1">
    <citation type="journal article" date="2018" name="Biotechnol. Adv.">
        <title>Improved genomic resources and new bioinformatic workflow for the carcinogenic parasite Clonorchis sinensis: Biotechnological implications.</title>
        <authorList>
            <person name="Wang D."/>
            <person name="Korhonen P.K."/>
            <person name="Gasser R.B."/>
            <person name="Young N.D."/>
        </authorList>
    </citation>
    <scope>NUCLEOTIDE SEQUENCE [LARGE SCALE GENOMIC DNA]</scope>
    <source>
        <strain evidence="1">Cs-k2</strain>
    </source>
</reference>
<proteinExistence type="predicted"/>
<gene>
    <name evidence="1" type="ORF">CSKR_109433</name>
</gene>
<dbReference type="InParanoid" id="A0A419PYH0"/>
<reference evidence="1 2" key="2">
    <citation type="journal article" date="2021" name="Genomics">
        <title>High-quality reference genome for Clonorchis sinensis.</title>
        <authorList>
            <person name="Young N.D."/>
            <person name="Stroehlein A.J."/>
            <person name="Kinkar L."/>
            <person name="Wang T."/>
            <person name="Sohn W.M."/>
            <person name="Chang B.C.H."/>
            <person name="Kaur P."/>
            <person name="Weisz D."/>
            <person name="Dudchenko O."/>
            <person name="Aiden E.L."/>
            <person name="Korhonen P.K."/>
            <person name="Gasser R.B."/>
        </authorList>
    </citation>
    <scope>NUCLEOTIDE SEQUENCE [LARGE SCALE GENOMIC DNA]</scope>
    <source>
        <strain evidence="1">Cs-k2</strain>
    </source>
</reference>
<keyword evidence="2" id="KW-1185">Reference proteome</keyword>
<evidence type="ECO:0000313" key="1">
    <source>
        <dbReference type="EMBL" id="KAG5453012.1"/>
    </source>
</evidence>
<evidence type="ECO:0000313" key="2">
    <source>
        <dbReference type="Proteomes" id="UP000286415"/>
    </source>
</evidence>
<dbReference type="AlphaFoldDB" id="A0A419PYH0"/>
<sequence length="106" mass="11285">MEGHKAPPNTTHPPPEIPITVRALERMAGVLATTLMALSRCCPPLSLRYLLDGSPLLVLLAPLNYHVPELLVADGTTTSSLGMNGAGLVLSPVRESTVREILGMDF</sequence>
<accession>A0A419PYH0</accession>